<evidence type="ECO:0000313" key="4">
    <source>
        <dbReference type="Proteomes" id="UP000797356"/>
    </source>
</evidence>
<evidence type="ECO:0000313" key="3">
    <source>
        <dbReference type="EMBL" id="KAG1330611.1"/>
    </source>
</evidence>
<dbReference type="Pfam" id="PF01073">
    <property type="entry name" value="3Beta_HSD"/>
    <property type="match status" value="1"/>
</dbReference>
<dbReference type="OrthoDB" id="2735536at2759"/>
<keyword evidence="1" id="KW-0560">Oxidoreductase</keyword>
<evidence type="ECO:0000259" key="2">
    <source>
        <dbReference type="Pfam" id="PF01073"/>
    </source>
</evidence>
<evidence type="ECO:0000256" key="1">
    <source>
        <dbReference type="ARBA" id="ARBA00023002"/>
    </source>
</evidence>
<reference evidence="3" key="1">
    <citation type="journal article" date="2017" name="Gigascience">
        <title>The genome draft of coconut (Cocos nucifera).</title>
        <authorList>
            <person name="Xiao Y."/>
            <person name="Xu P."/>
            <person name="Fan H."/>
            <person name="Baudouin L."/>
            <person name="Xia W."/>
            <person name="Bocs S."/>
            <person name="Xu J."/>
            <person name="Li Q."/>
            <person name="Guo A."/>
            <person name="Zhou L."/>
            <person name="Li J."/>
            <person name="Wu Y."/>
            <person name="Ma Z."/>
            <person name="Armero A."/>
            <person name="Issali A.E."/>
            <person name="Liu N."/>
            <person name="Peng M."/>
            <person name="Yang Y."/>
        </authorList>
    </citation>
    <scope>NUCLEOTIDE SEQUENCE</scope>
    <source>
        <tissue evidence="3">Spear leaf of Hainan Tall coconut</tissue>
    </source>
</reference>
<dbReference type="Gene3D" id="3.40.50.720">
    <property type="entry name" value="NAD(P)-binding Rossmann-like Domain"/>
    <property type="match status" value="1"/>
</dbReference>
<dbReference type="PANTHER" id="PTHR10366">
    <property type="entry name" value="NAD DEPENDENT EPIMERASE/DEHYDRATASE"/>
    <property type="match status" value="1"/>
</dbReference>
<dbReference type="AlphaFoldDB" id="A0A8K0HYG9"/>
<gene>
    <name evidence="3" type="ORF">COCNU_02G005790</name>
</gene>
<dbReference type="EMBL" id="CM017873">
    <property type="protein sequence ID" value="KAG1330611.1"/>
    <property type="molecule type" value="Genomic_DNA"/>
</dbReference>
<dbReference type="InterPro" id="IPR002225">
    <property type="entry name" value="3Beta_OHSteriod_DH/Estase"/>
</dbReference>
<sequence length="175" mass="18820">MLEYCVTGGTGFIASELVRALLAEGHAVRATVRDPADEAKVGFLRSFDGAKERLRLVKADLVVEGSFDEAVDGADGVFHTACPVYAPPGQNIQEALIDPAIRGTANVLKSCSKASSVRRVVLTSTCAAVRCGDYQGENPHSMDTTKIEDLGMPPFKAIPQMFDDFIKNLQEKGFL</sequence>
<protein>
    <submittedName>
        <fullName evidence="3">Putative anthocyanidin reductase</fullName>
    </submittedName>
</protein>
<name>A0A8K0HYG9_COCNU</name>
<proteinExistence type="predicted"/>
<dbReference type="InterPro" id="IPR050425">
    <property type="entry name" value="NAD(P)_dehydrat-like"/>
</dbReference>
<dbReference type="InterPro" id="IPR036291">
    <property type="entry name" value="NAD(P)-bd_dom_sf"/>
</dbReference>
<keyword evidence="4" id="KW-1185">Reference proteome</keyword>
<comment type="caution">
    <text evidence="3">The sequence shown here is derived from an EMBL/GenBank/DDBJ whole genome shotgun (WGS) entry which is preliminary data.</text>
</comment>
<dbReference type="GO" id="GO:0016616">
    <property type="term" value="F:oxidoreductase activity, acting on the CH-OH group of donors, NAD or NADP as acceptor"/>
    <property type="evidence" value="ECO:0007669"/>
    <property type="project" value="InterPro"/>
</dbReference>
<reference evidence="3" key="2">
    <citation type="submission" date="2019-07" db="EMBL/GenBank/DDBJ databases">
        <authorList>
            <person name="Yang Y."/>
            <person name="Bocs S."/>
            <person name="Baudouin L."/>
        </authorList>
    </citation>
    <scope>NUCLEOTIDE SEQUENCE</scope>
    <source>
        <tissue evidence="3">Spear leaf of Hainan Tall coconut</tissue>
    </source>
</reference>
<dbReference type="GO" id="GO:0006694">
    <property type="term" value="P:steroid biosynthetic process"/>
    <property type="evidence" value="ECO:0007669"/>
    <property type="project" value="InterPro"/>
</dbReference>
<accession>A0A8K0HYG9</accession>
<dbReference type="SUPFAM" id="SSF51735">
    <property type="entry name" value="NAD(P)-binding Rossmann-fold domains"/>
    <property type="match status" value="1"/>
</dbReference>
<feature type="domain" description="3-beta hydroxysteroid dehydrogenase/isomerase" evidence="2">
    <location>
        <begin position="6"/>
        <end position="130"/>
    </location>
</feature>
<dbReference type="PANTHER" id="PTHR10366:SF503">
    <property type="entry name" value="TETRAKETIDE ALPHA-PYRONE REDUCTASE 2"/>
    <property type="match status" value="1"/>
</dbReference>
<organism evidence="3 4">
    <name type="scientific">Cocos nucifera</name>
    <name type="common">Coconut palm</name>
    <dbReference type="NCBI Taxonomy" id="13894"/>
    <lineage>
        <taxon>Eukaryota</taxon>
        <taxon>Viridiplantae</taxon>
        <taxon>Streptophyta</taxon>
        <taxon>Embryophyta</taxon>
        <taxon>Tracheophyta</taxon>
        <taxon>Spermatophyta</taxon>
        <taxon>Magnoliopsida</taxon>
        <taxon>Liliopsida</taxon>
        <taxon>Arecaceae</taxon>
        <taxon>Arecoideae</taxon>
        <taxon>Cocoseae</taxon>
        <taxon>Attaleinae</taxon>
        <taxon>Cocos</taxon>
    </lineage>
</organism>
<dbReference type="Proteomes" id="UP000797356">
    <property type="component" value="Chromosome 2"/>
</dbReference>